<dbReference type="GO" id="GO:0001786">
    <property type="term" value="F:phosphatidylserine binding"/>
    <property type="evidence" value="ECO:0007669"/>
    <property type="project" value="TreeGrafter"/>
</dbReference>
<dbReference type="GO" id="GO:0000149">
    <property type="term" value="F:SNARE binding"/>
    <property type="evidence" value="ECO:0007669"/>
    <property type="project" value="TreeGrafter"/>
</dbReference>
<sequence length="90" mass="10636">MPIKMWLNLRDIDEKPTEYGDIMFSLSYLPTAERLTIVIVKARNLKWADPARDSGGKDVVCFIIRFCFEHRTEITRRYISLYVLSLSIYM</sequence>
<dbReference type="GO" id="GO:0005886">
    <property type="term" value="C:plasma membrane"/>
    <property type="evidence" value="ECO:0007669"/>
    <property type="project" value="TreeGrafter"/>
</dbReference>
<organism evidence="1">
    <name type="scientific">Magallana gigas</name>
    <name type="common">Pacific oyster</name>
    <name type="synonym">Crassostrea gigas</name>
    <dbReference type="NCBI Taxonomy" id="29159"/>
    <lineage>
        <taxon>Eukaryota</taxon>
        <taxon>Metazoa</taxon>
        <taxon>Spiralia</taxon>
        <taxon>Lophotrochozoa</taxon>
        <taxon>Mollusca</taxon>
        <taxon>Bivalvia</taxon>
        <taxon>Autobranchia</taxon>
        <taxon>Pteriomorphia</taxon>
        <taxon>Ostreida</taxon>
        <taxon>Ostreoidea</taxon>
        <taxon>Ostreidae</taxon>
        <taxon>Magallana</taxon>
    </lineage>
</organism>
<dbReference type="Gene3D" id="2.60.40.150">
    <property type="entry name" value="C2 domain"/>
    <property type="match status" value="1"/>
</dbReference>
<name>K1QM20_MAGGI</name>
<dbReference type="GO" id="GO:0005544">
    <property type="term" value="F:calcium-dependent phospholipid binding"/>
    <property type="evidence" value="ECO:0007669"/>
    <property type="project" value="TreeGrafter"/>
</dbReference>
<dbReference type="HOGENOM" id="CLU_2443002_0_0_1"/>
<dbReference type="InterPro" id="IPR035892">
    <property type="entry name" value="C2_domain_sf"/>
</dbReference>
<gene>
    <name evidence="1" type="ORF">CGI_10016207</name>
</gene>
<dbReference type="AlphaFoldDB" id="K1QM20"/>
<protein>
    <submittedName>
        <fullName evidence="1">Synaptotagmin-12</fullName>
    </submittedName>
</protein>
<reference evidence="1" key="1">
    <citation type="journal article" date="2012" name="Nature">
        <title>The oyster genome reveals stress adaptation and complexity of shell formation.</title>
        <authorList>
            <person name="Zhang G."/>
            <person name="Fang X."/>
            <person name="Guo X."/>
            <person name="Li L."/>
            <person name="Luo R."/>
            <person name="Xu F."/>
            <person name="Yang P."/>
            <person name="Zhang L."/>
            <person name="Wang X."/>
            <person name="Qi H."/>
            <person name="Xiong Z."/>
            <person name="Que H."/>
            <person name="Xie Y."/>
            <person name="Holland P.W."/>
            <person name="Paps J."/>
            <person name="Zhu Y."/>
            <person name="Wu F."/>
            <person name="Chen Y."/>
            <person name="Wang J."/>
            <person name="Peng C."/>
            <person name="Meng J."/>
            <person name="Yang L."/>
            <person name="Liu J."/>
            <person name="Wen B."/>
            <person name="Zhang N."/>
            <person name="Huang Z."/>
            <person name="Zhu Q."/>
            <person name="Feng Y."/>
            <person name="Mount A."/>
            <person name="Hedgecock D."/>
            <person name="Xu Z."/>
            <person name="Liu Y."/>
            <person name="Domazet-Loso T."/>
            <person name="Du Y."/>
            <person name="Sun X."/>
            <person name="Zhang S."/>
            <person name="Liu B."/>
            <person name="Cheng P."/>
            <person name="Jiang X."/>
            <person name="Li J."/>
            <person name="Fan D."/>
            <person name="Wang W."/>
            <person name="Fu W."/>
            <person name="Wang T."/>
            <person name="Wang B."/>
            <person name="Zhang J."/>
            <person name="Peng Z."/>
            <person name="Li Y."/>
            <person name="Li N."/>
            <person name="Wang J."/>
            <person name="Chen M."/>
            <person name="He Y."/>
            <person name="Tan F."/>
            <person name="Song X."/>
            <person name="Zheng Q."/>
            <person name="Huang R."/>
            <person name="Yang H."/>
            <person name="Du X."/>
            <person name="Chen L."/>
            <person name="Yang M."/>
            <person name="Gaffney P.M."/>
            <person name="Wang S."/>
            <person name="Luo L."/>
            <person name="She Z."/>
            <person name="Ming Y."/>
            <person name="Huang W."/>
            <person name="Zhang S."/>
            <person name="Huang B."/>
            <person name="Zhang Y."/>
            <person name="Qu T."/>
            <person name="Ni P."/>
            <person name="Miao G."/>
            <person name="Wang J."/>
            <person name="Wang Q."/>
            <person name="Steinberg C.E."/>
            <person name="Wang H."/>
            <person name="Li N."/>
            <person name="Qian L."/>
            <person name="Zhang G."/>
            <person name="Li Y."/>
            <person name="Yang H."/>
            <person name="Liu X."/>
            <person name="Wang J."/>
            <person name="Yin Y."/>
            <person name="Wang J."/>
        </authorList>
    </citation>
    <scope>NUCLEOTIDE SEQUENCE [LARGE SCALE GENOMIC DNA]</scope>
    <source>
        <strain evidence="1">05x7-T-G4-1.051#20</strain>
    </source>
</reference>
<dbReference type="EMBL" id="JH818816">
    <property type="protein sequence ID" value="EKC34923.1"/>
    <property type="molecule type" value="Genomic_DNA"/>
</dbReference>
<accession>K1QM20</accession>
<dbReference type="GO" id="GO:0048791">
    <property type="term" value="P:calcium ion-regulated exocytosis of neurotransmitter"/>
    <property type="evidence" value="ECO:0007669"/>
    <property type="project" value="TreeGrafter"/>
</dbReference>
<dbReference type="GO" id="GO:0098793">
    <property type="term" value="C:presynapse"/>
    <property type="evidence" value="ECO:0007669"/>
    <property type="project" value="GOC"/>
</dbReference>
<dbReference type="GO" id="GO:0005509">
    <property type="term" value="F:calcium ion binding"/>
    <property type="evidence" value="ECO:0007669"/>
    <property type="project" value="TreeGrafter"/>
</dbReference>
<dbReference type="PANTHER" id="PTHR10024:SF252">
    <property type="entry name" value="SYNAPTOTAGMIN-12"/>
    <property type="match status" value="1"/>
</dbReference>
<dbReference type="InParanoid" id="K1QM20"/>
<dbReference type="GO" id="GO:0070382">
    <property type="term" value="C:exocytic vesicle"/>
    <property type="evidence" value="ECO:0007669"/>
    <property type="project" value="TreeGrafter"/>
</dbReference>
<dbReference type="GO" id="GO:0030276">
    <property type="term" value="F:clathrin binding"/>
    <property type="evidence" value="ECO:0007669"/>
    <property type="project" value="TreeGrafter"/>
</dbReference>
<evidence type="ECO:0000313" key="1">
    <source>
        <dbReference type="EMBL" id="EKC34923.1"/>
    </source>
</evidence>
<dbReference type="GO" id="GO:0048488">
    <property type="term" value="P:synaptic vesicle endocytosis"/>
    <property type="evidence" value="ECO:0007669"/>
    <property type="project" value="TreeGrafter"/>
</dbReference>
<dbReference type="SUPFAM" id="SSF49562">
    <property type="entry name" value="C2 domain (Calcium/lipid-binding domain, CaLB)"/>
    <property type="match status" value="1"/>
</dbReference>
<proteinExistence type="predicted"/>
<dbReference type="PANTHER" id="PTHR10024">
    <property type="entry name" value="SYNAPTOTAGMIN"/>
    <property type="match status" value="1"/>
</dbReference>